<keyword evidence="4" id="KW-0804">Transcription</keyword>
<dbReference type="OrthoDB" id="9785745at2"/>
<organism evidence="5 6">
    <name type="scientific">Clostridium perfringens</name>
    <dbReference type="NCBI Taxonomy" id="1502"/>
    <lineage>
        <taxon>Bacteria</taxon>
        <taxon>Bacillati</taxon>
        <taxon>Bacillota</taxon>
        <taxon>Clostridia</taxon>
        <taxon>Eubacteriales</taxon>
        <taxon>Clostridiaceae</taxon>
        <taxon>Clostridium</taxon>
    </lineage>
</organism>
<dbReference type="CDD" id="cd08420">
    <property type="entry name" value="PBP2_CysL_like"/>
    <property type="match status" value="1"/>
</dbReference>
<dbReference type="EMBL" id="CP010994">
    <property type="protein sequence ID" value="AMN35995.1"/>
    <property type="molecule type" value="Genomic_DNA"/>
</dbReference>
<sequence>MNFRKLKIFFETAKCLNMTKVAKSMYISQPSISQAIAELESDLDVKLFDRIGKRLYLTHEGEVYFEYSRRILNLYEEANSTIRSSKEGQKGKIVIGASTTIGIYILPELIKEFNELHKNIEISLIIENTQLIEELIIENKVDIALVEGYVKSDELEILNIGKDELIFIANPNNPIFSKEKITLRDLEDEKFIMREPGSGTREIIENYLINKGCNYNVYMELGNTEAIVRIVETGLGIACVSCKSIEERIKEGLIKEIKIEDVKVSRELYLVYHKDKFISKNLEIFIDKIKNSDI</sequence>
<dbReference type="GO" id="GO:0000976">
    <property type="term" value="F:transcription cis-regulatory region binding"/>
    <property type="evidence" value="ECO:0007669"/>
    <property type="project" value="TreeGrafter"/>
</dbReference>
<dbReference type="Proteomes" id="UP000070260">
    <property type="component" value="Chromosome"/>
</dbReference>
<dbReference type="PRINTS" id="PR00039">
    <property type="entry name" value="HTHLYSR"/>
</dbReference>
<protein>
    <submittedName>
        <fullName evidence="5">LysR family transcriptional regulator</fullName>
    </submittedName>
</protein>
<reference evidence="5 6" key="1">
    <citation type="journal article" date="2016" name="PLoS ONE">
        <title>Plasmid Characterization and Chromosome Analysis of Two netF+ Clostridium perfringens Isolates Associated with Foal and Canine Necrotizing Enteritis.</title>
        <authorList>
            <person name="Mehdizadeh Gohari I."/>
            <person name="Kropinski A.M."/>
            <person name="Weese S.J."/>
            <person name="Parreira V.R."/>
            <person name="Whitehead A.E."/>
            <person name="Boerlin P."/>
            <person name="Prescott J.F."/>
        </authorList>
    </citation>
    <scope>NUCLEOTIDE SEQUENCE [LARGE SCALE GENOMIC DNA]</scope>
    <source>
        <strain evidence="5 6">JP838</strain>
    </source>
</reference>
<dbReference type="PANTHER" id="PTHR30126">
    <property type="entry name" value="HTH-TYPE TRANSCRIPTIONAL REGULATOR"/>
    <property type="match status" value="1"/>
</dbReference>
<evidence type="ECO:0000256" key="2">
    <source>
        <dbReference type="ARBA" id="ARBA00023015"/>
    </source>
</evidence>
<dbReference type="PATRIC" id="fig|1502.177.peg.1965"/>
<dbReference type="PANTHER" id="PTHR30126:SF39">
    <property type="entry name" value="HTH-TYPE TRANSCRIPTIONAL REGULATOR CYSL"/>
    <property type="match status" value="1"/>
</dbReference>
<dbReference type="Gene3D" id="3.40.190.290">
    <property type="match status" value="1"/>
</dbReference>
<evidence type="ECO:0000313" key="5">
    <source>
        <dbReference type="EMBL" id="AMN35995.1"/>
    </source>
</evidence>
<evidence type="ECO:0000313" key="6">
    <source>
        <dbReference type="Proteomes" id="UP000070260"/>
    </source>
</evidence>
<dbReference type="InterPro" id="IPR036388">
    <property type="entry name" value="WH-like_DNA-bd_sf"/>
</dbReference>
<comment type="similarity">
    <text evidence="1">Belongs to the LysR transcriptional regulatory family.</text>
</comment>
<dbReference type="PROSITE" id="PS50931">
    <property type="entry name" value="HTH_LYSR"/>
    <property type="match status" value="1"/>
</dbReference>
<gene>
    <name evidence="5" type="ORF">JFP838_09580</name>
</gene>
<dbReference type="InterPro" id="IPR000847">
    <property type="entry name" value="LysR_HTH_N"/>
</dbReference>
<accession>A0A127EJ75</accession>
<dbReference type="AlphaFoldDB" id="A0A127EJ75"/>
<dbReference type="FunFam" id="1.10.10.10:FF:000001">
    <property type="entry name" value="LysR family transcriptional regulator"/>
    <property type="match status" value="1"/>
</dbReference>
<dbReference type="InterPro" id="IPR036390">
    <property type="entry name" value="WH_DNA-bd_sf"/>
</dbReference>
<dbReference type="Gene3D" id="1.10.10.10">
    <property type="entry name" value="Winged helix-like DNA-binding domain superfamily/Winged helix DNA-binding domain"/>
    <property type="match status" value="1"/>
</dbReference>
<keyword evidence="3" id="KW-0238">DNA-binding</keyword>
<proteinExistence type="inferred from homology"/>
<dbReference type="InterPro" id="IPR005119">
    <property type="entry name" value="LysR_subst-bd"/>
</dbReference>
<dbReference type="Pfam" id="PF00126">
    <property type="entry name" value="HTH_1"/>
    <property type="match status" value="1"/>
</dbReference>
<dbReference type="SUPFAM" id="SSF46785">
    <property type="entry name" value="Winged helix' DNA-binding domain"/>
    <property type="match status" value="1"/>
</dbReference>
<dbReference type="RefSeq" id="WP_061428515.1">
    <property type="nucleotide sequence ID" value="NZ_CABPRK010000001.1"/>
</dbReference>
<dbReference type="GO" id="GO:0003700">
    <property type="term" value="F:DNA-binding transcription factor activity"/>
    <property type="evidence" value="ECO:0007669"/>
    <property type="project" value="InterPro"/>
</dbReference>
<keyword evidence="2" id="KW-0805">Transcription regulation</keyword>
<evidence type="ECO:0000256" key="1">
    <source>
        <dbReference type="ARBA" id="ARBA00009437"/>
    </source>
</evidence>
<dbReference type="SUPFAM" id="SSF53850">
    <property type="entry name" value="Periplasmic binding protein-like II"/>
    <property type="match status" value="1"/>
</dbReference>
<evidence type="ECO:0000256" key="3">
    <source>
        <dbReference type="ARBA" id="ARBA00023125"/>
    </source>
</evidence>
<dbReference type="Pfam" id="PF03466">
    <property type="entry name" value="LysR_substrate"/>
    <property type="match status" value="1"/>
</dbReference>
<evidence type="ECO:0000256" key="4">
    <source>
        <dbReference type="ARBA" id="ARBA00023163"/>
    </source>
</evidence>
<name>A0A127EJ75_CLOPF</name>